<protein>
    <submittedName>
        <fullName evidence="2">Uncharacterized protein</fullName>
    </submittedName>
</protein>
<keyword evidence="3" id="KW-1185">Reference proteome</keyword>
<evidence type="ECO:0000313" key="2">
    <source>
        <dbReference type="EMBL" id="KAB1208985.1"/>
    </source>
</evidence>
<accession>A0A6A1V950</accession>
<organism evidence="2 3">
    <name type="scientific">Morella rubra</name>
    <name type="common">Chinese bayberry</name>
    <dbReference type="NCBI Taxonomy" id="262757"/>
    <lineage>
        <taxon>Eukaryota</taxon>
        <taxon>Viridiplantae</taxon>
        <taxon>Streptophyta</taxon>
        <taxon>Embryophyta</taxon>
        <taxon>Tracheophyta</taxon>
        <taxon>Spermatophyta</taxon>
        <taxon>Magnoliopsida</taxon>
        <taxon>eudicotyledons</taxon>
        <taxon>Gunneridae</taxon>
        <taxon>Pentapetalae</taxon>
        <taxon>rosids</taxon>
        <taxon>fabids</taxon>
        <taxon>Fagales</taxon>
        <taxon>Myricaceae</taxon>
        <taxon>Morella</taxon>
    </lineage>
</organism>
<evidence type="ECO:0000313" key="3">
    <source>
        <dbReference type="Proteomes" id="UP000516437"/>
    </source>
</evidence>
<feature type="compositionally biased region" description="Acidic residues" evidence="1">
    <location>
        <begin position="173"/>
        <end position="186"/>
    </location>
</feature>
<feature type="compositionally biased region" description="Basic and acidic residues" evidence="1">
    <location>
        <begin position="78"/>
        <end position="89"/>
    </location>
</feature>
<reference evidence="2 3" key="1">
    <citation type="journal article" date="2019" name="Plant Biotechnol. J.">
        <title>The red bayberry genome and genetic basis of sex determination.</title>
        <authorList>
            <person name="Jia H.M."/>
            <person name="Jia H.J."/>
            <person name="Cai Q.L."/>
            <person name="Wang Y."/>
            <person name="Zhao H.B."/>
            <person name="Yang W.F."/>
            <person name="Wang G.Y."/>
            <person name="Li Y.H."/>
            <person name="Zhan D.L."/>
            <person name="Shen Y.T."/>
            <person name="Niu Q.F."/>
            <person name="Chang L."/>
            <person name="Qiu J."/>
            <person name="Zhao L."/>
            <person name="Xie H.B."/>
            <person name="Fu W.Y."/>
            <person name="Jin J."/>
            <person name="Li X.W."/>
            <person name="Jiao Y."/>
            <person name="Zhou C.C."/>
            <person name="Tu T."/>
            <person name="Chai C.Y."/>
            <person name="Gao J.L."/>
            <person name="Fan L.J."/>
            <person name="van de Weg E."/>
            <person name="Wang J.Y."/>
            <person name="Gao Z.S."/>
        </authorList>
    </citation>
    <scope>NUCLEOTIDE SEQUENCE [LARGE SCALE GENOMIC DNA]</scope>
    <source>
        <tissue evidence="2">Leaves</tissue>
    </source>
</reference>
<feature type="compositionally biased region" description="Polar residues" evidence="1">
    <location>
        <begin position="125"/>
        <end position="144"/>
    </location>
</feature>
<feature type="compositionally biased region" description="Acidic residues" evidence="1">
    <location>
        <begin position="104"/>
        <end position="117"/>
    </location>
</feature>
<dbReference type="OrthoDB" id="1076611at2759"/>
<sequence length="186" mass="20207">MTHTHRTLQENQIVEARQALLQKLQKNALVESDSKKTLDTSQGGSKAGGEPQGDNISSERKEASTDVLSVGVEMADEENSRKCLEKEHINAATSVRAQKKVENEDISFSDLEDEDNDLSSRSSRVNSGQETKVSSPSGCSNDWVQLQGSSETQGGGGQQKVGQSNSRDKDSSGEESNDWLTVDDFD</sequence>
<proteinExistence type="predicted"/>
<evidence type="ECO:0000256" key="1">
    <source>
        <dbReference type="SAM" id="MobiDB-lite"/>
    </source>
</evidence>
<comment type="caution">
    <text evidence="2">The sequence shown here is derived from an EMBL/GenBank/DDBJ whole genome shotgun (WGS) entry which is preliminary data.</text>
</comment>
<gene>
    <name evidence="2" type="ORF">CJ030_MR6G022953</name>
</gene>
<dbReference type="AlphaFoldDB" id="A0A6A1V950"/>
<dbReference type="Proteomes" id="UP000516437">
    <property type="component" value="Chromosome 6"/>
</dbReference>
<feature type="region of interest" description="Disordered" evidence="1">
    <location>
        <begin position="28"/>
        <end position="186"/>
    </location>
</feature>
<dbReference type="EMBL" id="RXIC02000024">
    <property type="protein sequence ID" value="KAB1208985.1"/>
    <property type="molecule type" value="Genomic_DNA"/>
</dbReference>
<name>A0A6A1V950_9ROSI</name>